<accession>A0A928DQX9</accession>
<name>A0A928DQX9_9BACT</name>
<protein>
    <recommendedName>
        <fullName evidence="1">diguanylate cyclase</fullName>
        <ecNumber evidence="1">2.7.7.65</ecNumber>
    </recommendedName>
</protein>
<dbReference type="GO" id="GO:0052621">
    <property type="term" value="F:diguanylate cyclase activity"/>
    <property type="evidence" value="ECO:0007669"/>
    <property type="project" value="UniProtKB-EC"/>
</dbReference>
<evidence type="ECO:0000259" key="3">
    <source>
        <dbReference type="PROSITE" id="PS50887"/>
    </source>
</evidence>
<evidence type="ECO:0000313" key="5">
    <source>
        <dbReference type="Proteomes" id="UP000725649"/>
    </source>
</evidence>
<organism evidence="4 5">
    <name type="scientific">Candidatus Avelusimicrobium gallicola</name>
    <dbReference type="NCBI Taxonomy" id="2562704"/>
    <lineage>
        <taxon>Bacteria</taxon>
        <taxon>Pseudomonadati</taxon>
        <taxon>Elusimicrobiota</taxon>
        <taxon>Elusimicrobia</taxon>
        <taxon>Elusimicrobiales</taxon>
        <taxon>Elusimicrobiaceae</taxon>
        <taxon>Candidatus Avelusimicrobium</taxon>
    </lineage>
</organism>
<dbReference type="InterPro" id="IPR003018">
    <property type="entry name" value="GAF"/>
</dbReference>
<comment type="caution">
    <text evidence="4">The sequence shown here is derived from an EMBL/GenBank/DDBJ whole genome shotgun (WGS) entry which is preliminary data.</text>
</comment>
<dbReference type="NCBIfam" id="TIGR00254">
    <property type="entry name" value="GGDEF"/>
    <property type="match status" value="1"/>
</dbReference>
<dbReference type="InterPro" id="IPR050469">
    <property type="entry name" value="Diguanylate_Cyclase"/>
</dbReference>
<dbReference type="Proteomes" id="UP000725649">
    <property type="component" value="Unassembled WGS sequence"/>
</dbReference>
<dbReference type="Gene3D" id="3.30.70.270">
    <property type="match status" value="1"/>
</dbReference>
<dbReference type="FunFam" id="3.30.70.270:FF:000001">
    <property type="entry name" value="Diguanylate cyclase domain protein"/>
    <property type="match status" value="1"/>
</dbReference>
<dbReference type="PANTHER" id="PTHR45138">
    <property type="entry name" value="REGULATORY COMPONENTS OF SENSORY TRANSDUCTION SYSTEM"/>
    <property type="match status" value="1"/>
</dbReference>
<dbReference type="EC" id="2.7.7.65" evidence="1"/>
<evidence type="ECO:0000256" key="1">
    <source>
        <dbReference type="ARBA" id="ARBA00012528"/>
    </source>
</evidence>
<dbReference type="InterPro" id="IPR043128">
    <property type="entry name" value="Rev_trsase/Diguanyl_cyclase"/>
</dbReference>
<gene>
    <name evidence="4" type="ORF">E7027_00255</name>
</gene>
<dbReference type="PROSITE" id="PS50887">
    <property type="entry name" value="GGDEF"/>
    <property type="match status" value="1"/>
</dbReference>
<evidence type="ECO:0000313" key="4">
    <source>
        <dbReference type="EMBL" id="MBE6420574.1"/>
    </source>
</evidence>
<dbReference type="InterPro" id="IPR029787">
    <property type="entry name" value="Nucleotide_cyclase"/>
</dbReference>
<dbReference type="AlphaFoldDB" id="A0A928DQX9"/>
<dbReference type="EMBL" id="SUVG01000001">
    <property type="protein sequence ID" value="MBE6420574.1"/>
    <property type="molecule type" value="Genomic_DNA"/>
</dbReference>
<evidence type="ECO:0000256" key="2">
    <source>
        <dbReference type="ARBA" id="ARBA00034247"/>
    </source>
</evidence>
<dbReference type="PANTHER" id="PTHR45138:SF9">
    <property type="entry name" value="DIGUANYLATE CYCLASE DGCM-RELATED"/>
    <property type="match status" value="1"/>
</dbReference>
<dbReference type="InterPro" id="IPR029016">
    <property type="entry name" value="GAF-like_dom_sf"/>
</dbReference>
<dbReference type="SMART" id="SM00065">
    <property type="entry name" value="GAF"/>
    <property type="match status" value="1"/>
</dbReference>
<comment type="catalytic activity">
    <reaction evidence="2">
        <text>2 GTP = 3',3'-c-di-GMP + 2 diphosphate</text>
        <dbReference type="Rhea" id="RHEA:24898"/>
        <dbReference type="ChEBI" id="CHEBI:33019"/>
        <dbReference type="ChEBI" id="CHEBI:37565"/>
        <dbReference type="ChEBI" id="CHEBI:58805"/>
        <dbReference type="EC" id="2.7.7.65"/>
    </reaction>
</comment>
<dbReference type="SUPFAM" id="SSF55781">
    <property type="entry name" value="GAF domain-like"/>
    <property type="match status" value="1"/>
</dbReference>
<reference evidence="4" key="1">
    <citation type="submission" date="2019-04" db="EMBL/GenBank/DDBJ databases">
        <title>Evolution of Biomass-Degrading Anaerobic Consortia Revealed by Metagenomics.</title>
        <authorList>
            <person name="Peng X."/>
        </authorList>
    </citation>
    <scope>NUCLEOTIDE SEQUENCE</scope>
    <source>
        <strain evidence="4">SIG66</strain>
    </source>
</reference>
<dbReference type="SMART" id="SM00267">
    <property type="entry name" value="GGDEF"/>
    <property type="match status" value="1"/>
</dbReference>
<proteinExistence type="predicted"/>
<feature type="domain" description="GGDEF" evidence="3">
    <location>
        <begin position="356"/>
        <end position="492"/>
    </location>
</feature>
<dbReference type="InterPro" id="IPR000160">
    <property type="entry name" value="GGDEF_dom"/>
</dbReference>
<dbReference type="SUPFAM" id="SSF55073">
    <property type="entry name" value="Nucleotide cyclase"/>
    <property type="match status" value="1"/>
</dbReference>
<dbReference type="Gene3D" id="3.30.450.40">
    <property type="match status" value="1"/>
</dbReference>
<sequence>MLDKKSYTLYKFHKQLNQSFQNKRSLLECALSTLRNLFKLDRVYFFDWQQERALLSLKMMCKKEYCMDMQEDISVLHEPAFLRQLLQTGIAETTDLSYPAIYVLLKWQRPGVELKAGEVHNYMQEKVGVLRLERFRKNRVFTEEEKGLIKDLGLEISHNLRNTEIDQAKNQRLSVSTALNDLSTIFASSLRLNDGLELILKGVQKYFRFDRVRLYLTDAEGSKIKSVLGVDVSGKVTHQDGSSLKEDEDQLLKEVFDSAATYRAIRSVIYIPLKVQRNKVGFLTFDNILSRRKIGYLDFISLQQFASQMALAIDNARLFERVQELSNYDELTKLPVRRYFNEKFAEEIYRSKRFDLTLSLMIMDIDWFKQINDGYGHQIGDWALKEVSKVIRTSLRQTDVPCRFGGDEMVIMLPRTTGEEAKIIAKRLKDRIGAITLPSRYTEGKEVHLSISQGIASFPLDGSTPDELLEKADKALYIVKQNGRGHFAVYREVADQVQAAEEAERLAEEAKKNENTL</sequence>
<dbReference type="Pfam" id="PF00990">
    <property type="entry name" value="GGDEF"/>
    <property type="match status" value="1"/>
</dbReference>
<dbReference type="CDD" id="cd01949">
    <property type="entry name" value="GGDEF"/>
    <property type="match status" value="1"/>
</dbReference>